<reference evidence="1" key="1">
    <citation type="submission" date="2022-12" db="EMBL/GenBank/DDBJ databases">
        <title>Genome Sequence of Lasiodiplodia mahajangana.</title>
        <authorList>
            <person name="Buettner E."/>
        </authorList>
    </citation>
    <scope>NUCLEOTIDE SEQUENCE</scope>
    <source>
        <strain evidence="1">VT137</strain>
    </source>
</reference>
<keyword evidence="2" id="KW-1185">Reference proteome</keyword>
<name>A0ACC2JF30_9PEZI</name>
<accession>A0ACC2JF30</accession>
<dbReference type="Proteomes" id="UP001153332">
    <property type="component" value="Unassembled WGS sequence"/>
</dbReference>
<sequence>MESRPLHVIGSAISSAFAELVSVNTLDRLSRRPLVLITEQQRFKLWAHSLGLHQQGHESLDYRLRYAVSVKEGLIEVLTDLQGHIDELVTIAQGNRGPLDEAPVLQGQDEDTESLGNESISTDSSSLRSESSFHEVDFRIRSVAERNDALFAFAEKIRNPRNRPQPSLEQLFKDIPAGQLPTYIHQREEAETRDIESIHHQYLLSNYTDYADDCAELAEWLLFRLGCGNVRRKQLFTFWKIQAQKVIPPAGKLEQLRISEEPTTDIRMGTPQVAPFSTHPATKYVGKAQTDLDHGASVSRGSQITTASTSQIESLKWPTPPRILTRGTDFVCPYCYMPCPREYRLKDAWREHLIHDLQPYQSPSVFNLIHTISKYSHRTATPLNFEATYGCQVAIIDYHNGDSLQSFLHGVDLVILRISSVRQPDIIDAARPGHLEYFSSSIHNRMNYTPFSRDMFYERFAPGGLRAYNMGATCQLSQDDRMIDVRLGREELPEADARGRPIQMTLTSAVDIVRFVAVAVKLGMHTCRGNLKYEEHVSLLSESNNFAAKLGKFDVKTIPYVEIISKANAGDYSFAMHHFLEVAEGRYTFTEANLNGLVDVEPIGFRQWLYEN</sequence>
<organism evidence="1 2">
    <name type="scientific">Lasiodiplodia mahajangana</name>
    <dbReference type="NCBI Taxonomy" id="1108764"/>
    <lineage>
        <taxon>Eukaryota</taxon>
        <taxon>Fungi</taxon>
        <taxon>Dikarya</taxon>
        <taxon>Ascomycota</taxon>
        <taxon>Pezizomycotina</taxon>
        <taxon>Dothideomycetes</taxon>
        <taxon>Dothideomycetes incertae sedis</taxon>
        <taxon>Botryosphaeriales</taxon>
        <taxon>Botryosphaeriaceae</taxon>
        <taxon>Lasiodiplodia</taxon>
    </lineage>
</organism>
<protein>
    <submittedName>
        <fullName evidence="1">Uncharacterized protein</fullName>
    </submittedName>
</protein>
<dbReference type="EMBL" id="JAPUUL010002066">
    <property type="protein sequence ID" value="KAJ8126017.1"/>
    <property type="molecule type" value="Genomic_DNA"/>
</dbReference>
<proteinExistence type="predicted"/>
<evidence type="ECO:0000313" key="1">
    <source>
        <dbReference type="EMBL" id="KAJ8126017.1"/>
    </source>
</evidence>
<gene>
    <name evidence="1" type="ORF">O1611_g7621</name>
</gene>
<comment type="caution">
    <text evidence="1">The sequence shown here is derived from an EMBL/GenBank/DDBJ whole genome shotgun (WGS) entry which is preliminary data.</text>
</comment>
<evidence type="ECO:0000313" key="2">
    <source>
        <dbReference type="Proteomes" id="UP001153332"/>
    </source>
</evidence>